<protein>
    <submittedName>
        <fullName evidence="1">Predicted protein</fullName>
    </submittedName>
</protein>
<dbReference type="Proteomes" id="UP000001876">
    <property type="component" value="Unassembled WGS sequence"/>
</dbReference>
<dbReference type="AlphaFoldDB" id="C1N1D9"/>
<dbReference type="OMA" id="WWEEPEI"/>
<feature type="non-terminal residue" evidence="1">
    <location>
        <position position="155"/>
    </location>
</feature>
<dbReference type="EMBL" id="GG663744">
    <property type="protein sequence ID" value="EEH54429.1"/>
    <property type="molecule type" value="Genomic_DNA"/>
</dbReference>
<proteinExistence type="predicted"/>
<dbReference type="PANTHER" id="PTHR17985">
    <property type="entry name" value="SER/THR-RICH PROTEIN T10 IN DGCR REGION"/>
    <property type="match status" value="1"/>
</dbReference>
<dbReference type="PANTHER" id="PTHR17985:SF8">
    <property type="entry name" value="TRANSPORT AND GOLGI ORGANIZATION PROTEIN 2 HOMOLOG"/>
    <property type="match status" value="1"/>
</dbReference>
<dbReference type="KEGG" id="mpp:MICPUCDRAFT_6654"/>
<dbReference type="OrthoDB" id="191601at2759"/>
<evidence type="ECO:0000313" key="2">
    <source>
        <dbReference type="Proteomes" id="UP000001876"/>
    </source>
</evidence>
<sequence length="155" mass="16451">WPDRADVLAGRDEDAKGTWMGITRTGRVAVVTNYHEETPRHPPGTSPSRGELPVKFLDGDDAPLDFLRALAEDGGVVEKYNGFSLIVGDARTGEFACLSNRGDDAGTATPLAAKQSAECSDEDVGGAIYGLSNAALDAPWPKTKNGKKAMEEEMA</sequence>
<dbReference type="RefSeq" id="XP_003061799.1">
    <property type="nucleotide sequence ID" value="XM_003061753.1"/>
</dbReference>
<accession>C1N1D9</accession>
<dbReference type="Pfam" id="PF05742">
    <property type="entry name" value="TANGO2"/>
    <property type="match status" value="1"/>
</dbReference>
<feature type="non-terminal residue" evidence="1">
    <location>
        <position position="1"/>
    </location>
</feature>
<keyword evidence="2" id="KW-1185">Reference proteome</keyword>
<evidence type="ECO:0000313" key="1">
    <source>
        <dbReference type="EMBL" id="EEH54429.1"/>
    </source>
</evidence>
<dbReference type="eggNOG" id="KOG2342">
    <property type="taxonomic scope" value="Eukaryota"/>
</dbReference>
<dbReference type="InterPro" id="IPR008551">
    <property type="entry name" value="TANGO2"/>
</dbReference>
<dbReference type="GeneID" id="9687238"/>
<organism evidence="2">
    <name type="scientific">Micromonas pusilla (strain CCMP1545)</name>
    <name type="common">Picoplanktonic green alga</name>
    <dbReference type="NCBI Taxonomy" id="564608"/>
    <lineage>
        <taxon>Eukaryota</taxon>
        <taxon>Viridiplantae</taxon>
        <taxon>Chlorophyta</taxon>
        <taxon>Mamiellophyceae</taxon>
        <taxon>Mamiellales</taxon>
        <taxon>Mamiellaceae</taxon>
        <taxon>Micromonas</taxon>
    </lineage>
</organism>
<gene>
    <name evidence="1" type="ORF">MICPUCDRAFT_6654</name>
</gene>
<reference evidence="1 2" key="1">
    <citation type="journal article" date="2009" name="Science">
        <title>Green evolution and dynamic adaptations revealed by genomes of the marine picoeukaryotes Micromonas.</title>
        <authorList>
            <person name="Worden A.Z."/>
            <person name="Lee J.H."/>
            <person name="Mock T."/>
            <person name="Rouze P."/>
            <person name="Simmons M.P."/>
            <person name="Aerts A.L."/>
            <person name="Allen A.E."/>
            <person name="Cuvelier M.L."/>
            <person name="Derelle E."/>
            <person name="Everett M.V."/>
            <person name="Foulon E."/>
            <person name="Grimwood J."/>
            <person name="Gundlach H."/>
            <person name="Henrissat B."/>
            <person name="Napoli C."/>
            <person name="McDonald S.M."/>
            <person name="Parker M.S."/>
            <person name="Rombauts S."/>
            <person name="Salamov A."/>
            <person name="Von Dassow P."/>
            <person name="Badger J.H."/>
            <person name="Coutinho P.M."/>
            <person name="Demir E."/>
            <person name="Dubchak I."/>
            <person name="Gentemann C."/>
            <person name="Eikrem W."/>
            <person name="Gready J.E."/>
            <person name="John U."/>
            <person name="Lanier W."/>
            <person name="Lindquist E.A."/>
            <person name="Lucas S."/>
            <person name="Mayer K.F."/>
            <person name="Moreau H."/>
            <person name="Not F."/>
            <person name="Otillar R."/>
            <person name="Panaud O."/>
            <person name="Pangilinan J."/>
            <person name="Paulsen I."/>
            <person name="Piegu B."/>
            <person name="Poliakov A."/>
            <person name="Robbens S."/>
            <person name="Schmutz J."/>
            <person name="Toulza E."/>
            <person name="Wyss T."/>
            <person name="Zelensky A."/>
            <person name="Zhou K."/>
            <person name="Armbrust E.V."/>
            <person name="Bhattacharya D."/>
            <person name="Goodenough U.W."/>
            <person name="Van de Peer Y."/>
            <person name="Grigoriev I.V."/>
        </authorList>
    </citation>
    <scope>NUCLEOTIDE SEQUENCE [LARGE SCALE GENOMIC DNA]</scope>
    <source>
        <strain evidence="1 2">CCMP1545</strain>
    </source>
</reference>
<name>C1N1D9_MICPC</name>